<protein>
    <submittedName>
        <fullName evidence="2">Polysaccharide deacetylase family protein</fullName>
    </submittedName>
</protein>
<dbReference type="GO" id="GO:0005975">
    <property type="term" value="P:carbohydrate metabolic process"/>
    <property type="evidence" value="ECO:0007669"/>
    <property type="project" value="InterPro"/>
</dbReference>
<organism evidence="2 3">
    <name type="scientific">Candidatus Scatomorpha intestinigallinarum</name>
    <dbReference type="NCBI Taxonomy" id="2840923"/>
    <lineage>
        <taxon>Bacteria</taxon>
        <taxon>Bacillati</taxon>
        <taxon>Bacillota</taxon>
        <taxon>Clostridia</taxon>
        <taxon>Eubacteriales</taxon>
        <taxon>Candidatus Scatomorpha</taxon>
    </lineage>
</organism>
<reference evidence="2" key="1">
    <citation type="submission" date="2020-10" db="EMBL/GenBank/DDBJ databases">
        <authorList>
            <person name="Gilroy R."/>
        </authorList>
    </citation>
    <scope>NUCLEOTIDE SEQUENCE</scope>
    <source>
        <strain evidence="2">ChiGjej3B3-7149</strain>
    </source>
</reference>
<evidence type="ECO:0000313" key="3">
    <source>
        <dbReference type="Proteomes" id="UP000824238"/>
    </source>
</evidence>
<dbReference type="Proteomes" id="UP000824238">
    <property type="component" value="Unassembled WGS sequence"/>
</dbReference>
<dbReference type="EMBL" id="DVHH01000211">
    <property type="protein sequence ID" value="HIR55678.1"/>
    <property type="molecule type" value="Genomic_DNA"/>
</dbReference>
<dbReference type="Pfam" id="PF01522">
    <property type="entry name" value="Polysacc_deac_1"/>
    <property type="match status" value="1"/>
</dbReference>
<feature type="domain" description="NodB homology" evidence="1">
    <location>
        <begin position="60"/>
        <end position="237"/>
    </location>
</feature>
<evidence type="ECO:0000259" key="1">
    <source>
        <dbReference type="PROSITE" id="PS51677"/>
    </source>
</evidence>
<dbReference type="AlphaFoldDB" id="A0A9D1DMU6"/>
<accession>A0A9D1DMU6</accession>
<dbReference type="Gene3D" id="3.20.20.370">
    <property type="entry name" value="Glycoside hydrolase/deacetylase"/>
    <property type="match status" value="1"/>
</dbReference>
<dbReference type="GO" id="GO:0016020">
    <property type="term" value="C:membrane"/>
    <property type="evidence" value="ECO:0007669"/>
    <property type="project" value="TreeGrafter"/>
</dbReference>
<sequence length="260" mass="28010">MNNTVTRALGFISRHKRAASGAALVLAVVLVFALVNSPAVVGVSATRRSLPVYSVERDGKFVALSFDAAWGNEDTEELIDILTSHGVTATFFLVGQWVDKYPESVKQLSDAGMEVMNHSDDHAHFAKLSASEIVENINACNSKIEAITGVRPTLFRCPYGEYDDNVIDTVNGMGMTAIQWDVDSLDWKGLDAAEITRRVVGGVEPGSIVLFHNAAEHTPEALAGIIEALQADGYTIVPISQLLLSGEYSIDHTGRMHPAA</sequence>
<name>A0A9D1DMU6_9FIRM</name>
<comment type="caution">
    <text evidence="2">The sequence shown here is derived from an EMBL/GenBank/DDBJ whole genome shotgun (WGS) entry which is preliminary data.</text>
</comment>
<dbReference type="InterPro" id="IPR050248">
    <property type="entry name" value="Polysacc_deacetylase_ArnD"/>
</dbReference>
<dbReference type="SUPFAM" id="SSF88713">
    <property type="entry name" value="Glycoside hydrolase/deacetylase"/>
    <property type="match status" value="1"/>
</dbReference>
<proteinExistence type="predicted"/>
<dbReference type="PANTHER" id="PTHR10587">
    <property type="entry name" value="GLYCOSYL TRANSFERASE-RELATED"/>
    <property type="match status" value="1"/>
</dbReference>
<gene>
    <name evidence="2" type="ORF">IAD36_08810</name>
</gene>
<dbReference type="InterPro" id="IPR002509">
    <property type="entry name" value="NODB_dom"/>
</dbReference>
<dbReference type="PROSITE" id="PS51677">
    <property type="entry name" value="NODB"/>
    <property type="match status" value="1"/>
</dbReference>
<dbReference type="GO" id="GO:0016810">
    <property type="term" value="F:hydrolase activity, acting on carbon-nitrogen (but not peptide) bonds"/>
    <property type="evidence" value="ECO:0007669"/>
    <property type="project" value="InterPro"/>
</dbReference>
<dbReference type="PANTHER" id="PTHR10587:SF128">
    <property type="entry name" value="POLYSACCHARIDE DEACETYLASE PDAB-RELATED"/>
    <property type="match status" value="1"/>
</dbReference>
<dbReference type="CDD" id="cd10917">
    <property type="entry name" value="CE4_NodB_like_6s_7s"/>
    <property type="match status" value="1"/>
</dbReference>
<evidence type="ECO:0000313" key="2">
    <source>
        <dbReference type="EMBL" id="HIR55678.1"/>
    </source>
</evidence>
<reference evidence="2" key="2">
    <citation type="journal article" date="2021" name="PeerJ">
        <title>Extensive microbial diversity within the chicken gut microbiome revealed by metagenomics and culture.</title>
        <authorList>
            <person name="Gilroy R."/>
            <person name="Ravi A."/>
            <person name="Getino M."/>
            <person name="Pursley I."/>
            <person name="Horton D.L."/>
            <person name="Alikhan N.F."/>
            <person name="Baker D."/>
            <person name="Gharbi K."/>
            <person name="Hall N."/>
            <person name="Watson M."/>
            <person name="Adriaenssens E.M."/>
            <person name="Foster-Nyarko E."/>
            <person name="Jarju S."/>
            <person name="Secka A."/>
            <person name="Antonio M."/>
            <person name="Oren A."/>
            <person name="Chaudhuri R.R."/>
            <person name="La Ragione R."/>
            <person name="Hildebrand F."/>
            <person name="Pallen M.J."/>
        </authorList>
    </citation>
    <scope>NUCLEOTIDE SEQUENCE</scope>
    <source>
        <strain evidence="2">ChiGjej3B3-7149</strain>
    </source>
</reference>
<dbReference type="InterPro" id="IPR011330">
    <property type="entry name" value="Glyco_hydro/deAcase_b/a-brl"/>
</dbReference>